<dbReference type="AlphaFoldDB" id="A0AAD5R5X2"/>
<comment type="caution">
    <text evidence="2">The sequence shown here is derived from an EMBL/GenBank/DDBJ whole genome shotgun (WGS) entry which is preliminary data.</text>
</comment>
<feature type="compositionally biased region" description="Basic and acidic residues" evidence="1">
    <location>
        <begin position="225"/>
        <end position="240"/>
    </location>
</feature>
<feature type="compositionally biased region" description="Acidic residues" evidence="1">
    <location>
        <begin position="215"/>
        <end position="224"/>
    </location>
</feature>
<keyword evidence="3" id="KW-1185">Reference proteome</keyword>
<evidence type="ECO:0000256" key="1">
    <source>
        <dbReference type="SAM" id="MobiDB-lite"/>
    </source>
</evidence>
<accession>A0AAD5R5X2</accession>
<proteinExistence type="predicted"/>
<protein>
    <submittedName>
        <fullName evidence="2">Uncharacterized protein</fullName>
    </submittedName>
</protein>
<feature type="compositionally biased region" description="Basic and acidic residues" evidence="1">
    <location>
        <begin position="313"/>
        <end position="322"/>
    </location>
</feature>
<feature type="compositionally biased region" description="Acidic residues" evidence="1">
    <location>
        <begin position="155"/>
        <end position="170"/>
    </location>
</feature>
<name>A0AAD5R5X2_PARTN</name>
<dbReference type="EMBL" id="JAHQIW010006726">
    <property type="protein sequence ID" value="KAJ1370083.1"/>
    <property type="molecule type" value="Genomic_DNA"/>
</dbReference>
<organism evidence="2 3">
    <name type="scientific">Parelaphostrongylus tenuis</name>
    <name type="common">Meningeal worm</name>
    <dbReference type="NCBI Taxonomy" id="148309"/>
    <lineage>
        <taxon>Eukaryota</taxon>
        <taxon>Metazoa</taxon>
        <taxon>Ecdysozoa</taxon>
        <taxon>Nematoda</taxon>
        <taxon>Chromadorea</taxon>
        <taxon>Rhabditida</taxon>
        <taxon>Rhabditina</taxon>
        <taxon>Rhabditomorpha</taxon>
        <taxon>Strongyloidea</taxon>
        <taxon>Metastrongylidae</taxon>
        <taxon>Parelaphostrongylus</taxon>
    </lineage>
</organism>
<feature type="compositionally biased region" description="Polar residues" evidence="1">
    <location>
        <begin position="265"/>
        <end position="278"/>
    </location>
</feature>
<feature type="region of interest" description="Disordered" evidence="1">
    <location>
        <begin position="148"/>
        <end position="322"/>
    </location>
</feature>
<reference evidence="2" key="1">
    <citation type="submission" date="2021-06" db="EMBL/GenBank/DDBJ databases">
        <title>Parelaphostrongylus tenuis whole genome reference sequence.</title>
        <authorList>
            <person name="Garwood T.J."/>
            <person name="Larsen P.A."/>
            <person name="Fountain-Jones N.M."/>
            <person name="Garbe J.R."/>
            <person name="Macchietto M.G."/>
            <person name="Kania S.A."/>
            <person name="Gerhold R.W."/>
            <person name="Richards J.E."/>
            <person name="Wolf T.M."/>
        </authorList>
    </citation>
    <scope>NUCLEOTIDE SEQUENCE</scope>
    <source>
        <strain evidence="2">MNPRO001-30</strain>
        <tissue evidence="2">Meninges</tissue>
    </source>
</reference>
<dbReference type="Proteomes" id="UP001196413">
    <property type="component" value="Unassembled WGS sequence"/>
</dbReference>
<evidence type="ECO:0000313" key="2">
    <source>
        <dbReference type="EMBL" id="KAJ1370083.1"/>
    </source>
</evidence>
<evidence type="ECO:0000313" key="3">
    <source>
        <dbReference type="Proteomes" id="UP001196413"/>
    </source>
</evidence>
<gene>
    <name evidence="2" type="ORF">KIN20_031732</name>
</gene>
<feature type="compositionally biased region" description="Polar residues" evidence="1">
    <location>
        <begin position="195"/>
        <end position="207"/>
    </location>
</feature>
<sequence length="371" mass="41877">MDLFHFQAYYSYNYSHFRASIHHESDTDMSQYEHHEDPYIVRHPIRVELLRNLGAARIRLEGFDRTGNRDIHSREILSVQVEDGDGRFETRHDEADRDADIRTGMFVFADEGPPSDDEELGDENRMGLQWINAILGFEREIQDYRNYERVQSDSPTDDSSSEASMDEEPSDNVADKSVRHASVQGNHDSGHRNGANPTNGGSTSFDFSSLPEILSDGEVEEIGNDDNKEKFGEKNGKEDLDSSTPPDLSMKTHTTDIRCSGIDGTEQTNGDKQTTRNEAPSAGPSRRSASRPLMSRRSAKKARISNPNNGNDESEKLAQVERERQEASLARFGEAFNDAMWKLPLPRHLIKYLTLHSMTPVFVPNEASEGR</sequence>
<feature type="compositionally biased region" description="Low complexity" evidence="1">
    <location>
        <begin position="279"/>
        <end position="292"/>
    </location>
</feature>